<comment type="caution">
    <text evidence="3">The sequence shown here is derived from an EMBL/GenBank/DDBJ whole genome shotgun (WGS) entry which is preliminary data.</text>
</comment>
<evidence type="ECO:0000313" key="4">
    <source>
        <dbReference type="Proteomes" id="UP000681720"/>
    </source>
</evidence>
<feature type="non-terminal residue" evidence="3">
    <location>
        <position position="81"/>
    </location>
</feature>
<dbReference type="Proteomes" id="UP000681967">
    <property type="component" value="Unassembled WGS sequence"/>
</dbReference>
<evidence type="ECO:0000313" key="3">
    <source>
        <dbReference type="EMBL" id="CAF4748362.1"/>
    </source>
</evidence>
<proteinExistence type="predicted"/>
<feature type="non-terminal residue" evidence="3">
    <location>
        <position position="1"/>
    </location>
</feature>
<name>A0A8S3ANT9_9BILA</name>
<dbReference type="Proteomes" id="UP000681720">
    <property type="component" value="Unassembled WGS sequence"/>
</dbReference>
<evidence type="ECO:0000313" key="2">
    <source>
        <dbReference type="EMBL" id="CAF4617427.1"/>
    </source>
</evidence>
<protein>
    <submittedName>
        <fullName evidence="3">Uncharacterized protein</fullName>
    </submittedName>
</protein>
<sequence length="81" mass="9029">DDDYDDNFDDDGGLKPASISTISTIIPQKVPHLMPIQGKLPPIIPKRADIVEDEEDDDGGINSKLIAQQQQESEEKKKKKK</sequence>
<dbReference type="EMBL" id="CAJOBJ010137442">
    <property type="protein sequence ID" value="CAF4748362.1"/>
    <property type="molecule type" value="Genomic_DNA"/>
</dbReference>
<dbReference type="EMBL" id="CAJOBH010101896">
    <property type="protein sequence ID" value="CAF4617427.1"/>
    <property type="molecule type" value="Genomic_DNA"/>
</dbReference>
<evidence type="ECO:0000256" key="1">
    <source>
        <dbReference type="SAM" id="MobiDB-lite"/>
    </source>
</evidence>
<gene>
    <name evidence="2" type="ORF">BYL167_LOCUS40815</name>
    <name evidence="3" type="ORF">GIL414_LOCUS45039</name>
</gene>
<feature type="region of interest" description="Disordered" evidence="1">
    <location>
        <begin position="45"/>
        <end position="81"/>
    </location>
</feature>
<reference evidence="3" key="1">
    <citation type="submission" date="2021-02" db="EMBL/GenBank/DDBJ databases">
        <authorList>
            <person name="Nowell W R."/>
        </authorList>
    </citation>
    <scope>NUCLEOTIDE SEQUENCE</scope>
</reference>
<organism evidence="3 4">
    <name type="scientific">Rotaria magnacalcarata</name>
    <dbReference type="NCBI Taxonomy" id="392030"/>
    <lineage>
        <taxon>Eukaryota</taxon>
        <taxon>Metazoa</taxon>
        <taxon>Spiralia</taxon>
        <taxon>Gnathifera</taxon>
        <taxon>Rotifera</taxon>
        <taxon>Eurotatoria</taxon>
        <taxon>Bdelloidea</taxon>
        <taxon>Philodinida</taxon>
        <taxon>Philodinidae</taxon>
        <taxon>Rotaria</taxon>
    </lineage>
</organism>
<accession>A0A8S3ANT9</accession>
<dbReference type="AlphaFoldDB" id="A0A8S3ANT9"/>